<keyword evidence="8" id="KW-1185">Reference proteome</keyword>
<organism evidence="7 8">
    <name type="scientific">Photobacterium halotolerans</name>
    <dbReference type="NCBI Taxonomy" id="265726"/>
    <lineage>
        <taxon>Bacteria</taxon>
        <taxon>Pseudomonadati</taxon>
        <taxon>Pseudomonadota</taxon>
        <taxon>Gammaproteobacteria</taxon>
        <taxon>Vibrionales</taxon>
        <taxon>Vibrionaceae</taxon>
        <taxon>Photobacterium</taxon>
    </lineage>
</organism>
<evidence type="ECO:0000259" key="6">
    <source>
        <dbReference type="PROSITE" id="PS50949"/>
    </source>
</evidence>
<dbReference type="Pfam" id="PF00392">
    <property type="entry name" value="GntR"/>
    <property type="match status" value="1"/>
</dbReference>
<dbReference type="CDD" id="cd00609">
    <property type="entry name" value="AAT_like"/>
    <property type="match status" value="1"/>
</dbReference>
<dbReference type="GO" id="GO:0030170">
    <property type="term" value="F:pyridoxal phosphate binding"/>
    <property type="evidence" value="ECO:0007669"/>
    <property type="project" value="InterPro"/>
</dbReference>
<keyword evidence="5" id="KW-0804">Transcription</keyword>
<name>A0A0F5V863_9GAMM</name>
<evidence type="ECO:0000313" key="8">
    <source>
        <dbReference type="Proteomes" id="UP000033633"/>
    </source>
</evidence>
<dbReference type="EMBL" id="JWYV01000022">
    <property type="protein sequence ID" value="KKC98313.1"/>
    <property type="molecule type" value="Genomic_DNA"/>
</dbReference>
<dbReference type="Pfam" id="PF00155">
    <property type="entry name" value="Aminotran_1_2"/>
    <property type="match status" value="1"/>
</dbReference>
<dbReference type="OrthoDB" id="9808770at2"/>
<comment type="caution">
    <text evidence="7">The sequence shown here is derived from an EMBL/GenBank/DDBJ whole genome shotgun (WGS) entry which is preliminary data.</text>
</comment>
<dbReference type="InterPro" id="IPR004839">
    <property type="entry name" value="Aminotransferase_I/II_large"/>
</dbReference>
<dbReference type="GO" id="GO:0003677">
    <property type="term" value="F:DNA binding"/>
    <property type="evidence" value="ECO:0007669"/>
    <property type="project" value="UniProtKB-KW"/>
</dbReference>
<dbReference type="Gene3D" id="1.10.10.10">
    <property type="entry name" value="Winged helix-like DNA-binding domain superfamily/Winged helix DNA-binding domain"/>
    <property type="match status" value="1"/>
</dbReference>
<evidence type="ECO:0000256" key="1">
    <source>
        <dbReference type="ARBA" id="ARBA00005384"/>
    </source>
</evidence>
<dbReference type="AlphaFoldDB" id="A0A0F5V863"/>
<dbReference type="PANTHER" id="PTHR46577:SF1">
    <property type="entry name" value="HTH-TYPE TRANSCRIPTIONAL REGULATORY PROTEIN GABR"/>
    <property type="match status" value="1"/>
</dbReference>
<dbReference type="InterPro" id="IPR015424">
    <property type="entry name" value="PyrdxlP-dep_Trfase"/>
</dbReference>
<dbReference type="Gene3D" id="3.40.640.10">
    <property type="entry name" value="Type I PLP-dependent aspartate aminotransferase-like (Major domain)"/>
    <property type="match status" value="1"/>
</dbReference>
<keyword evidence="3" id="KW-0805">Transcription regulation</keyword>
<dbReference type="InterPro" id="IPR000524">
    <property type="entry name" value="Tscrpt_reg_HTH_GntR"/>
</dbReference>
<comment type="similarity">
    <text evidence="1">In the C-terminal section; belongs to the class-I pyridoxal-phosphate-dependent aminotransferase family.</text>
</comment>
<accession>A0A0F5V863</accession>
<keyword evidence="2" id="KW-0663">Pyridoxal phosphate</keyword>
<sequence>MDLALLSPTLIETGDLSLTGGSGTRQERLFHAIRDKIVANLWPMGGKLPSTRKLADELSLSRNTVTAAYEQLAAEGYIESRLGSGFYVAVELPEHFITAGANRSPNQAVSDVKRADINLPFAPGVPDLAAFPAAKWQKLLQRHAGRQALLGNQDLQGLPELRQAVSDYLATSRSVHCDPSRIIITAGAQQALSLALLSTLTRGDSVLMEQPGYTQMRKVIDWQGYQFAPLHIRPQTGPDVEAIRASQAKALYLTPSNQYPMGTTLNTEQRLSVIDWAVQGQRWIIEDDYDSEFQFAHRPYTSMQGLAAQMGHDSRVLYIGSFSKVMFNSLRLGYLVVPESLLEPCLRLKDAMSGDTPALMQAALADFIQEGDLLRHIRKMRRAYKEKHRLMLDAISRFFGDQVEVISQPAGLHVTLRWQTGIREEVWAQQAEAAGIVLRPMSYYEHPAHRTRDWQGAVLGFGNVASDAISSTIEELAVLFHQWNH</sequence>
<dbReference type="InterPro" id="IPR015421">
    <property type="entry name" value="PyrdxlP-dep_Trfase_major"/>
</dbReference>
<dbReference type="InterPro" id="IPR036390">
    <property type="entry name" value="WH_DNA-bd_sf"/>
</dbReference>
<keyword evidence="4" id="KW-0238">DNA-binding</keyword>
<dbReference type="PRINTS" id="PR00035">
    <property type="entry name" value="HTHGNTR"/>
</dbReference>
<dbReference type="InterPro" id="IPR051446">
    <property type="entry name" value="HTH_trans_reg/aminotransferase"/>
</dbReference>
<reference evidence="7 8" key="1">
    <citation type="submission" date="2014-12" db="EMBL/GenBank/DDBJ databases">
        <title>Mercury Reductase activity and rhizosphere competence traits in the genome of root associated Photobacterium halotolerans MELD1.</title>
        <authorList>
            <person name="Mathew D.C."/>
            <person name="Huang C.-C."/>
        </authorList>
    </citation>
    <scope>NUCLEOTIDE SEQUENCE [LARGE SCALE GENOMIC DNA]</scope>
    <source>
        <strain evidence="7 8">MELD1</strain>
    </source>
</reference>
<dbReference type="SUPFAM" id="SSF46785">
    <property type="entry name" value="Winged helix' DNA-binding domain"/>
    <property type="match status" value="1"/>
</dbReference>
<dbReference type="CDD" id="cd07377">
    <property type="entry name" value="WHTH_GntR"/>
    <property type="match status" value="1"/>
</dbReference>
<evidence type="ECO:0000256" key="5">
    <source>
        <dbReference type="ARBA" id="ARBA00023163"/>
    </source>
</evidence>
<evidence type="ECO:0000256" key="3">
    <source>
        <dbReference type="ARBA" id="ARBA00023015"/>
    </source>
</evidence>
<dbReference type="PANTHER" id="PTHR46577">
    <property type="entry name" value="HTH-TYPE TRANSCRIPTIONAL REGULATORY PROTEIN GABR"/>
    <property type="match status" value="1"/>
</dbReference>
<feature type="domain" description="HTH gntR-type" evidence="6">
    <location>
        <begin position="23"/>
        <end position="91"/>
    </location>
</feature>
<dbReference type="InterPro" id="IPR036388">
    <property type="entry name" value="WH-like_DNA-bd_sf"/>
</dbReference>
<dbReference type="PROSITE" id="PS50949">
    <property type="entry name" value="HTH_GNTR"/>
    <property type="match status" value="1"/>
</dbReference>
<proteinExistence type="inferred from homology"/>
<evidence type="ECO:0000313" key="7">
    <source>
        <dbReference type="EMBL" id="KKC98313.1"/>
    </source>
</evidence>
<gene>
    <name evidence="7" type="ORF">KY46_19380</name>
</gene>
<dbReference type="STRING" id="265726.KY46_19380"/>
<evidence type="ECO:0000256" key="4">
    <source>
        <dbReference type="ARBA" id="ARBA00023125"/>
    </source>
</evidence>
<dbReference type="Proteomes" id="UP000033633">
    <property type="component" value="Unassembled WGS sequence"/>
</dbReference>
<dbReference type="SMART" id="SM00345">
    <property type="entry name" value="HTH_GNTR"/>
    <property type="match status" value="1"/>
</dbReference>
<dbReference type="GO" id="GO:0003700">
    <property type="term" value="F:DNA-binding transcription factor activity"/>
    <property type="evidence" value="ECO:0007669"/>
    <property type="project" value="InterPro"/>
</dbReference>
<evidence type="ECO:0000256" key="2">
    <source>
        <dbReference type="ARBA" id="ARBA00022898"/>
    </source>
</evidence>
<protein>
    <submittedName>
        <fullName evidence="7">GntR family transcriptional regulator</fullName>
    </submittedName>
</protein>
<dbReference type="PATRIC" id="fig|265726.11.peg.2675"/>
<dbReference type="SUPFAM" id="SSF53383">
    <property type="entry name" value="PLP-dependent transferases"/>
    <property type="match status" value="1"/>
</dbReference>